<accession>A0A6J5YKW5</accession>
<sequence length="184" mass="19428">MNKWKFIVPLALASVVGIAYFTAGPRVPMDGDTTSELALSEKADQDTPEEVQGGFGTDIDLGNGLILNVTDPATFNAKDFESLGVEGLPMIMDITVTNKGAKDADIASFSIIQSAFDSDASLACFDVFEEASGVVGVPMDTVIPPTKSVTFKWAIVCPTTKGDGLHLTFSVTGEEQITLDSTVK</sequence>
<organism evidence="1">
    <name type="scientific">freshwater metagenome</name>
    <dbReference type="NCBI Taxonomy" id="449393"/>
    <lineage>
        <taxon>unclassified sequences</taxon>
        <taxon>metagenomes</taxon>
        <taxon>ecological metagenomes</taxon>
    </lineage>
</organism>
<dbReference type="AlphaFoldDB" id="A0A6J5YKW5"/>
<evidence type="ECO:0000313" key="1">
    <source>
        <dbReference type="EMBL" id="CAB4329548.1"/>
    </source>
</evidence>
<reference evidence="1" key="1">
    <citation type="submission" date="2020-05" db="EMBL/GenBank/DDBJ databases">
        <authorList>
            <person name="Chiriac C."/>
            <person name="Salcher M."/>
            <person name="Ghai R."/>
            <person name="Kavagutti S V."/>
        </authorList>
    </citation>
    <scope>NUCLEOTIDE SEQUENCE</scope>
</reference>
<gene>
    <name evidence="1" type="ORF">UFOPK3775_00033</name>
</gene>
<dbReference type="EMBL" id="CAESAK010000002">
    <property type="protein sequence ID" value="CAB4329548.1"/>
    <property type="molecule type" value="Genomic_DNA"/>
</dbReference>
<name>A0A6J5YKW5_9ZZZZ</name>
<proteinExistence type="predicted"/>
<protein>
    <submittedName>
        <fullName evidence="1">Unannotated protein</fullName>
    </submittedName>
</protein>